<dbReference type="PANTHER" id="PTHR12133:SF2">
    <property type="entry name" value="TRNA (ADENINE(58)-N(1))-METHYLTRANSFERASE CATALYTIC SUBUNIT TRMT61A"/>
    <property type="match status" value="1"/>
</dbReference>
<evidence type="ECO:0000256" key="5">
    <source>
        <dbReference type="ARBA" id="ARBA00022679"/>
    </source>
</evidence>
<dbReference type="Proteomes" id="UP001172673">
    <property type="component" value="Unassembled WGS sequence"/>
</dbReference>
<comment type="caution">
    <text evidence="12">The sequence shown here is derived from an EMBL/GenBank/DDBJ whole genome shotgun (WGS) entry which is preliminary data.</text>
</comment>
<dbReference type="AlphaFoldDB" id="A0AA39CKX2"/>
<feature type="domain" description="tRNA (adenine(58)-N(1))-methyltransferase catalytic subunit TRM61 C-terminal" evidence="11">
    <location>
        <begin position="120"/>
        <end position="181"/>
    </location>
</feature>
<feature type="region of interest" description="Disordered" evidence="10">
    <location>
        <begin position="74"/>
        <end position="109"/>
    </location>
</feature>
<evidence type="ECO:0000256" key="2">
    <source>
        <dbReference type="ARBA" id="ARBA00012796"/>
    </source>
</evidence>
<evidence type="ECO:0000256" key="8">
    <source>
        <dbReference type="ARBA" id="ARBA00023242"/>
    </source>
</evidence>
<evidence type="ECO:0000256" key="4">
    <source>
        <dbReference type="ARBA" id="ARBA00022603"/>
    </source>
</evidence>
<dbReference type="EC" id="2.1.1.220" evidence="2"/>
<dbReference type="GO" id="GO:0160107">
    <property type="term" value="F:tRNA (adenine(58)-N1)-methyltransferase activity"/>
    <property type="evidence" value="ECO:0007669"/>
    <property type="project" value="UniProtKB-EC"/>
</dbReference>
<name>A0AA39CKX2_9EURO</name>
<dbReference type="Gene3D" id="3.10.330.20">
    <property type="match status" value="1"/>
</dbReference>
<evidence type="ECO:0000313" key="12">
    <source>
        <dbReference type="EMBL" id="KAJ9612037.1"/>
    </source>
</evidence>
<keyword evidence="13" id="KW-1185">Reference proteome</keyword>
<dbReference type="GO" id="GO:0005634">
    <property type="term" value="C:nucleus"/>
    <property type="evidence" value="ECO:0007669"/>
    <property type="project" value="UniProtKB-SubCell"/>
</dbReference>
<organism evidence="12 13">
    <name type="scientific">Cladophialophora chaetospira</name>
    <dbReference type="NCBI Taxonomy" id="386627"/>
    <lineage>
        <taxon>Eukaryota</taxon>
        <taxon>Fungi</taxon>
        <taxon>Dikarya</taxon>
        <taxon>Ascomycota</taxon>
        <taxon>Pezizomycotina</taxon>
        <taxon>Eurotiomycetes</taxon>
        <taxon>Chaetothyriomycetidae</taxon>
        <taxon>Chaetothyriales</taxon>
        <taxon>Herpotrichiellaceae</taxon>
        <taxon>Cladophialophora</taxon>
    </lineage>
</organism>
<dbReference type="GO" id="GO:0030488">
    <property type="term" value="P:tRNA methylation"/>
    <property type="evidence" value="ECO:0007669"/>
    <property type="project" value="InterPro"/>
</dbReference>
<keyword evidence="8" id="KW-0539">Nucleus</keyword>
<protein>
    <recommendedName>
        <fullName evidence="3">tRNA (adenine(58)-N(1))-methyltransferase catalytic subunit TRM61</fullName>
        <ecNumber evidence="2">2.1.1.220</ecNumber>
    </recommendedName>
    <alternativeName>
        <fullName evidence="9">tRNA(m1A58)-methyltransferase subunit TRM61</fullName>
    </alternativeName>
</protein>
<evidence type="ECO:0000256" key="7">
    <source>
        <dbReference type="ARBA" id="ARBA00022694"/>
    </source>
</evidence>
<feature type="region of interest" description="Disordered" evidence="10">
    <location>
        <begin position="471"/>
        <end position="530"/>
    </location>
</feature>
<sequence>MVSTFLTPYPHTQPNDLASLHLRRDQSLPVILSTQVTSASDQGYAEGVVTNTRFGSFPHSTIIDRLWGSQIRASKVDTGSRGRPGRAKKRKADEALDESSQPSNVAGEAGVKQAEVAESGFIHVLPPTPENWTTSLPHRTQVVYTPDYSYILHRLRARPGSRLIEAGSGSGSFTHAAARAVFSGYPKVALDTADTNGKEGEADVEAPESVKRRTFQAGRDEETGNHGQVFTYEFHRERHEKVKDEMVQHGLDSVVHAMHRNVYNDGFLVYDSNSTTTPSDPKSSPRANAVFLDLPAPWEALPHLTREPALDGRPSVLDPDSTVHICTFSPCIEQAQKTVSALRRYDWIDIEMVEMQHKRVEVRRDYTGLQYDGMRGANAFAADVDEAVSRLRDVEKRLKDFHAGKPADDGSRAGKRRQNNQQQQQQDTASKLPFNEGTLVHRTEPELKTHTSYLVFAILPRAWTEADETAAQEKWSRNVKISPHAPKSQRQMKKQAKQREKSHKQNGLSNDMSDAIEAPAGVEEGHMHHS</sequence>
<evidence type="ECO:0000256" key="9">
    <source>
        <dbReference type="ARBA" id="ARBA00033309"/>
    </source>
</evidence>
<evidence type="ECO:0000313" key="13">
    <source>
        <dbReference type="Proteomes" id="UP001172673"/>
    </source>
</evidence>
<feature type="compositionally biased region" description="Basic and acidic residues" evidence="10">
    <location>
        <begin position="397"/>
        <end position="412"/>
    </location>
</feature>
<dbReference type="InterPro" id="IPR029063">
    <property type="entry name" value="SAM-dependent_MTases_sf"/>
</dbReference>
<evidence type="ECO:0000259" key="11">
    <source>
        <dbReference type="Pfam" id="PF08704"/>
    </source>
</evidence>
<proteinExistence type="predicted"/>
<keyword evidence="5 12" id="KW-0808">Transferase</keyword>
<feature type="region of interest" description="Disordered" evidence="10">
    <location>
        <begin position="397"/>
        <end position="436"/>
    </location>
</feature>
<dbReference type="PANTHER" id="PTHR12133">
    <property type="entry name" value="TRNA (ADENINE(58)-N(1))-METHYLTRANSFERASE"/>
    <property type="match status" value="1"/>
</dbReference>
<evidence type="ECO:0000256" key="3">
    <source>
        <dbReference type="ARBA" id="ARBA00015963"/>
    </source>
</evidence>
<dbReference type="InterPro" id="IPR049470">
    <property type="entry name" value="TRM61_C"/>
</dbReference>
<keyword evidence="4 12" id="KW-0489">Methyltransferase</keyword>
<dbReference type="Pfam" id="PF08704">
    <property type="entry name" value="GCD14"/>
    <property type="match status" value="2"/>
</dbReference>
<dbReference type="EMBL" id="JAPDRK010000005">
    <property type="protein sequence ID" value="KAJ9612037.1"/>
    <property type="molecule type" value="Genomic_DNA"/>
</dbReference>
<dbReference type="Gene3D" id="3.40.50.150">
    <property type="entry name" value="Vaccinia Virus protein VP39"/>
    <property type="match status" value="1"/>
</dbReference>
<evidence type="ECO:0000256" key="1">
    <source>
        <dbReference type="ARBA" id="ARBA00004123"/>
    </source>
</evidence>
<keyword evidence="7" id="KW-0819">tRNA processing</keyword>
<evidence type="ECO:0000256" key="10">
    <source>
        <dbReference type="SAM" id="MobiDB-lite"/>
    </source>
</evidence>
<comment type="subcellular location">
    <subcellularLocation>
        <location evidence="1">Nucleus</location>
    </subcellularLocation>
</comment>
<gene>
    <name evidence="12" type="primary">TRM61</name>
    <name evidence="12" type="ORF">H2200_003632</name>
</gene>
<keyword evidence="6" id="KW-0949">S-adenosyl-L-methionine</keyword>
<dbReference type="GO" id="GO:0031515">
    <property type="term" value="C:tRNA (m1A) methyltransferase complex"/>
    <property type="evidence" value="ECO:0007669"/>
    <property type="project" value="InterPro"/>
</dbReference>
<dbReference type="SUPFAM" id="SSF53335">
    <property type="entry name" value="S-adenosyl-L-methionine-dependent methyltransferases"/>
    <property type="match status" value="1"/>
</dbReference>
<reference evidence="12" key="1">
    <citation type="submission" date="2022-10" db="EMBL/GenBank/DDBJ databases">
        <title>Culturing micro-colonial fungi from biological soil crusts in the Mojave desert and describing Neophaeococcomyces mojavensis, and introducing the new genera and species Taxawa tesnikishii.</title>
        <authorList>
            <person name="Kurbessoian T."/>
            <person name="Stajich J.E."/>
        </authorList>
    </citation>
    <scope>NUCLEOTIDE SEQUENCE</scope>
    <source>
        <strain evidence="12">TK_41</strain>
    </source>
</reference>
<accession>A0AA39CKX2</accession>
<evidence type="ECO:0000256" key="6">
    <source>
        <dbReference type="ARBA" id="ARBA00022691"/>
    </source>
</evidence>
<dbReference type="InterPro" id="IPR014816">
    <property type="entry name" value="tRNA_MeTrfase_Gcd14"/>
</dbReference>
<feature type="domain" description="tRNA (adenine(58)-N(1))-methyltransferase catalytic subunit TRM61 C-terminal" evidence="11">
    <location>
        <begin position="226"/>
        <end position="458"/>
    </location>
</feature>
<dbReference type="PROSITE" id="PS51620">
    <property type="entry name" value="SAM_TRM61"/>
    <property type="match status" value="1"/>
</dbReference>
<feature type="compositionally biased region" description="Basic residues" evidence="10">
    <location>
        <begin position="490"/>
        <end position="504"/>
    </location>
</feature>